<dbReference type="Proteomes" id="UP000183815">
    <property type="component" value="Unassembled WGS sequence"/>
</dbReference>
<organism evidence="1 2">
    <name type="scientific">Marine Group III euryarchaeote CG-Bathy1</name>
    <dbReference type="NCBI Taxonomy" id="1889001"/>
    <lineage>
        <taxon>Archaea</taxon>
        <taxon>Methanobacteriati</taxon>
        <taxon>Thermoplasmatota</taxon>
        <taxon>Thermoplasmata</taxon>
        <taxon>Candidatus Thermoprofundales</taxon>
    </lineage>
</organism>
<evidence type="ECO:0000313" key="2">
    <source>
        <dbReference type="Proteomes" id="UP000183815"/>
    </source>
</evidence>
<evidence type="ECO:0000313" key="1">
    <source>
        <dbReference type="EMBL" id="OIR16581.1"/>
    </source>
</evidence>
<comment type="caution">
    <text evidence="1">The sequence shown here is derived from an EMBL/GenBank/DDBJ whole genome shotgun (WGS) entry which is preliminary data.</text>
</comment>
<accession>A0A1J5TJW4</accession>
<reference evidence="1 2" key="1">
    <citation type="submission" date="2016-08" db="EMBL/GenBank/DDBJ databases">
        <title>New Insights into Marine Group III Euryarchaeota, from dark to light.</title>
        <authorList>
            <person name="Haro-Moreno J.M."/>
            <person name="Rodriguez-Valera F."/>
            <person name="Lopez-Garcia P."/>
            <person name="Moreira D."/>
            <person name="Martin-Cuadrado A.B."/>
        </authorList>
    </citation>
    <scope>NUCLEOTIDE SEQUENCE [LARGE SCALE GENOMIC DNA]</scope>
    <source>
        <strain evidence="1">CG-Bathy1</strain>
    </source>
</reference>
<name>A0A1J5TJW4_9ARCH</name>
<gene>
    <name evidence="1" type="ORF">BEU04_01180</name>
</gene>
<dbReference type="EMBL" id="MIYU01000012">
    <property type="protein sequence ID" value="OIR16581.1"/>
    <property type="molecule type" value="Genomic_DNA"/>
</dbReference>
<dbReference type="AlphaFoldDB" id="A0A1J5TJW4"/>
<sequence length="149" mass="16852">MGITKIQLKAIEARRHEEPGKQKRIEIKHNTTMLSVKERENEIVDVEFRYSVSYGSLGIINLEGKVIYNCKKEEGMSKQIVESWRENNKLPQEVAEKIHNAILAHGTFEIINLSKKINLPPPVKIEIPQIKIDKGESSAEADIPGPEVA</sequence>
<protein>
    <submittedName>
        <fullName evidence="1">Uncharacterized protein</fullName>
    </submittedName>
</protein>
<proteinExistence type="predicted"/>